<evidence type="ECO:0000256" key="6">
    <source>
        <dbReference type="ARBA" id="ARBA00022692"/>
    </source>
</evidence>
<dbReference type="Proteomes" id="UP000235116">
    <property type="component" value="Chromosome"/>
</dbReference>
<dbReference type="SMART" id="SM00388">
    <property type="entry name" value="HisKA"/>
    <property type="match status" value="1"/>
</dbReference>
<dbReference type="CDD" id="cd00156">
    <property type="entry name" value="REC"/>
    <property type="match status" value="1"/>
</dbReference>
<evidence type="ECO:0000259" key="22">
    <source>
        <dbReference type="PROSITE" id="PS50839"/>
    </source>
</evidence>
<dbReference type="SUPFAM" id="SSF55785">
    <property type="entry name" value="PYP-like sensor domain (PAS domain)"/>
    <property type="match status" value="1"/>
</dbReference>
<dbReference type="SUPFAM" id="SSF47384">
    <property type="entry name" value="Homodimeric domain of signal transducing histidine kinase"/>
    <property type="match status" value="1"/>
</dbReference>
<evidence type="ECO:0000259" key="18">
    <source>
        <dbReference type="PROSITE" id="PS50109"/>
    </source>
</evidence>
<dbReference type="InterPro" id="IPR003018">
    <property type="entry name" value="GAF"/>
</dbReference>
<dbReference type="PROSITE" id="PS50894">
    <property type="entry name" value="HPT"/>
    <property type="match status" value="1"/>
</dbReference>
<dbReference type="PROSITE" id="PS50112">
    <property type="entry name" value="PAS"/>
    <property type="match status" value="1"/>
</dbReference>
<evidence type="ECO:0000256" key="16">
    <source>
        <dbReference type="PROSITE-ProRule" id="PRU00169"/>
    </source>
</evidence>
<dbReference type="SMART" id="SM00387">
    <property type="entry name" value="HATPase_c"/>
    <property type="match status" value="1"/>
</dbReference>
<feature type="domain" description="Response regulatory" evidence="19">
    <location>
        <begin position="1026"/>
        <end position="1147"/>
    </location>
</feature>
<evidence type="ECO:0000256" key="17">
    <source>
        <dbReference type="SAM" id="Phobius"/>
    </source>
</evidence>
<dbReference type="InterPro" id="IPR001789">
    <property type="entry name" value="Sig_transdc_resp-reg_receiver"/>
</dbReference>
<dbReference type="SUPFAM" id="SSF55781">
    <property type="entry name" value="GAF domain-like"/>
    <property type="match status" value="1"/>
</dbReference>
<evidence type="ECO:0000313" key="25">
    <source>
        <dbReference type="Proteomes" id="UP000235116"/>
    </source>
</evidence>
<dbReference type="InterPro" id="IPR042240">
    <property type="entry name" value="CHASE_sf"/>
</dbReference>
<dbReference type="Gene3D" id="1.10.287.130">
    <property type="match status" value="1"/>
</dbReference>
<keyword evidence="7" id="KW-0547">Nucleotide-binding</keyword>
<evidence type="ECO:0000256" key="13">
    <source>
        <dbReference type="ARBA" id="ARBA00064003"/>
    </source>
</evidence>
<dbReference type="GO" id="GO:0005524">
    <property type="term" value="F:ATP binding"/>
    <property type="evidence" value="ECO:0007669"/>
    <property type="project" value="UniProtKB-KW"/>
</dbReference>
<evidence type="ECO:0000259" key="21">
    <source>
        <dbReference type="PROSITE" id="PS50113"/>
    </source>
</evidence>
<dbReference type="AlphaFoldDB" id="A0A2K9LKR7"/>
<dbReference type="Pfam" id="PF00512">
    <property type="entry name" value="HisKA"/>
    <property type="match status" value="1"/>
</dbReference>
<dbReference type="NCBIfam" id="TIGR00229">
    <property type="entry name" value="sensory_box"/>
    <property type="match status" value="1"/>
</dbReference>
<evidence type="ECO:0000313" key="24">
    <source>
        <dbReference type="EMBL" id="AUM12872.1"/>
    </source>
</evidence>
<evidence type="ECO:0000256" key="5">
    <source>
        <dbReference type="ARBA" id="ARBA00022679"/>
    </source>
</evidence>
<feature type="domain" description="PAC" evidence="21">
    <location>
        <begin position="383"/>
        <end position="434"/>
    </location>
</feature>
<keyword evidence="25" id="KW-1185">Reference proteome</keyword>
<evidence type="ECO:0000256" key="3">
    <source>
        <dbReference type="ARBA" id="ARBA00012438"/>
    </source>
</evidence>
<comment type="subunit">
    <text evidence="13">At low DSF concentrations, interacts with RpfF.</text>
</comment>
<dbReference type="SUPFAM" id="SSF55874">
    <property type="entry name" value="ATPase domain of HSP90 chaperone/DNA topoisomerase II/histidine kinase"/>
    <property type="match status" value="1"/>
</dbReference>
<dbReference type="SUPFAM" id="SSF47226">
    <property type="entry name" value="Histidine-containing phosphotransfer domain, HPT domain"/>
    <property type="match status" value="1"/>
</dbReference>
<dbReference type="PROSITE" id="PS50109">
    <property type="entry name" value="HIS_KIN"/>
    <property type="match status" value="1"/>
</dbReference>
<evidence type="ECO:0000259" key="19">
    <source>
        <dbReference type="PROSITE" id="PS50110"/>
    </source>
</evidence>
<dbReference type="Pfam" id="PF13426">
    <property type="entry name" value="PAS_9"/>
    <property type="match status" value="1"/>
</dbReference>
<dbReference type="CDD" id="cd17546">
    <property type="entry name" value="REC_hyHK_CKI1_RcsC-like"/>
    <property type="match status" value="1"/>
</dbReference>
<dbReference type="GO" id="GO:0000155">
    <property type="term" value="F:phosphorelay sensor kinase activity"/>
    <property type="evidence" value="ECO:0007669"/>
    <property type="project" value="InterPro"/>
</dbReference>
<dbReference type="InterPro" id="IPR000014">
    <property type="entry name" value="PAS"/>
</dbReference>
<dbReference type="KEGG" id="kak:Kalk_10755"/>
<dbReference type="CDD" id="cd00130">
    <property type="entry name" value="PAS"/>
    <property type="match status" value="1"/>
</dbReference>
<dbReference type="Pfam" id="PF01627">
    <property type="entry name" value="Hpt"/>
    <property type="match status" value="1"/>
</dbReference>
<comment type="caution">
    <text evidence="16">Lacks conserved residue(s) required for the propagation of feature annotation.</text>
</comment>
<reference evidence="25" key="1">
    <citation type="submission" date="2017-08" db="EMBL/GenBank/DDBJ databases">
        <title>Direct submision.</title>
        <authorList>
            <person name="Kim S.-J."/>
            <person name="Rhee S.-K."/>
        </authorList>
    </citation>
    <scope>NUCLEOTIDE SEQUENCE [LARGE SCALE GENOMIC DNA]</scope>
    <source>
        <strain evidence="25">GI5</strain>
    </source>
</reference>
<feature type="domain" description="Histidine kinase" evidence="18">
    <location>
        <begin position="629"/>
        <end position="849"/>
    </location>
</feature>
<accession>A0A2K9LKR7</accession>
<dbReference type="InterPro" id="IPR011006">
    <property type="entry name" value="CheY-like_superfamily"/>
</dbReference>
<dbReference type="OrthoDB" id="9810730at2"/>
<dbReference type="CDD" id="cd16922">
    <property type="entry name" value="HATPase_EvgS-ArcB-TorS-like"/>
    <property type="match status" value="1"/>
</dbReference>
<dbReference type="Gene3D" id="3.30.565.10">
    <property type="entry name" value="Histidine kinase-like ATPase, C-terminal domain"/>
    <property type="match status" value="1"/>
</dbReference>
<dbReference type="SMART" id="SM01079">
    <property type="entry name" value="CHASE"/>
    <property type="match status" value="1"/>
</dbReference>
<evidence type="ECO:0000256" key="11">
    <source>
        <dbReference type="ARBA" id="ARBA00023012"/>
    </source>
</evidence>
<dbReference type="InterPro" id="IPR003661">
    <property type="entry name" value="HisK_dim/P_dom"/>
</dbReference>
<dbReference type="InterPro" id="IPR000700">
    <property type="entry name" value="PAS-assoc_C"/>
</dbReference>
<dbReference type="Pfam" id="PF01590">
    <property type="entry name" value="GAF"/>
    <property type="match status" value="1"/>
</dbReference>
<dbReference type="Pfam" id="PF03924">
    <property type="entry name" value="CHASE"/>
    <property type="match status" value="1"/>
</dbReference>
<name>A0A2K9LKR7_9GAMM</name>
<keyword evidence="6 17" id="KW-0812">Transmembrane</keyword>
<dbReference type="InterPro" id="IPR006189">
    <property type="entry name" value="CHASE_dom"/>
</dbReference>
<organism evidence="24 25">
    <name type="scientific">Ketobacter alkanivorans</name>
    <dbReference type="NCBI Taxonomy" id="1917421"/>
    <lineage>
        <taxon>Bacteria</taxon>
        <taxon>Pseudomonadati</taxon>
        <taxon>Pseudomonadota</taxon>
        <taxon>Gammaproteobacteria</taxon>
        <taxon>Pseudomonadales</taxon>
        <taxon>Ketobacteraceae</taxon>
        <taxon>Ketobacter</taxon>
    </lineage>
</organism>
<keyword evidence="4 16" id="KW-0597">Phosphoprotein</keyword>
<dbReference type="FunFam" id="1.10.287.130:FF:000002">
    <property type="entry name" value="Two-component osmosensing histidine kinase"/>
    <property type="match status" value="1"/>
</dbReference>
<evidence type="ECO:0000256" key="4">
    <source>
        <dbReference type="ARBA" id="ARBA00022553"/>
    </source>
</evidence>
<dbReference type="GO" id="GO:0005886">
    <property type="term" value="C:plasma membrane"/>
    <property type="evidence" value="ECO:0007669"/>
    <property type="project" value="UniProtKB-SubCell"/>
</dbReference>
<dbReference type="SUPFAM" id="SSF52172">
    <property type="entry name" value="CheY-like"/>
    <property type="match status" value="2"/>
</dbReference>
<dbReference type="InterPro" id="IPR008207">
    <property type="entry name" value="Sig_transdc_His_kin_Hpt_dom"/>
</dbReference>
<dbReference type="Pfam" id="PF02518">
    <property type="entry name" value="HATPase_c"/>
    <property type="match status" value="1"/>
</dbReference>
<gene>
    <name evidence="24" type="ORF">Kalk_10755</name>
</gene>
<dbReference type="Gene3D" id="1.20.120.160">
    <property type="entry name" value="HPT domain"/>
    <property type="match status" value="1"/>
</dbReference>
<evidence type="ECO:0000259" key="23">
    <source>
        <dbReference type="PROSITE" id="PS50894"/>
    </source>
</evidence>
<sequence length="1280" mass="140505">MTGSVNPSTTPPPASAGRSSGRRLFRMNLVMLTITVALLVAVVLYADSISKKEFQRQQQDVVQSRLSAIRAKLEGQLSTNLSAVQGLVTILELEPDIDQARFQRFAQPLLEKAPLLTRVSAAPNLVVAHVYPFETNKYMLGMSLAESPMRQQAVSRLEESGMPVVAGPLPLRNGGSGLIMRFPVYTSVEGQPRQFWGLLSAVMDNDEFFNLAGLNAEDLELDLAIRNQDSQGNDGPIFYGDHRVFARTPVEATVMLPAGSWHLAATPKGGWPTRAGFSNWLWAAMGLVGMALLLPVAIMLRNQREQNYQWELIESLFQLSPLGIALNDLETGRTLDANQALLDLVGYSREQLLQKHFREFTPEEYLPMEREQLHSMEQTGRYGPYEKEFIRSDGSRIPVRLNGMFIQGTQGRKRFWSIVDDISTRRKIELEQEQSARHNKALAELTVNPAVLQGELELVKQELVIRMALALDVARASLWLHSEDGNEMHCIALFEQKTESFSEGAVLKRNDYPLYFSAMENNAHVAVKDACNDPCTSEFRIGYLEPLGITSMLDAVIPGGNGIVGVLCAEHIGPMRDWTQAEESFVISLASLVGGVYASYQRQQAESALVQAKRQAESAARAKSDFLATMSHEIRTPMNGVLGMLNLLSNPQLDEAQQRKVNIARSSATALLALLDDVLDFSKVDAGKLELESVDFDLRSLLEDLAASMALAAQEKGLELVLDLAGVGVSRVRGDPDRLRQIFSNLISNAIKFTREGEVMVRCQLQAEPEGYRMLAQVVDSGVGIPIEKQSKLFSPFVQVDTSTTRKYGGTGLGLAICKKLCELMGGTIEVRSDVGEGSVFLFSAYLQASENSAQVTADCNVEGVSILVVDSNRRCGDALADQFKAWGVHTAVAASGAEALQACKTTSQARSDHRSFSLALISQQLTDMSGLDLGHVLRSDLATSSLPLVMTTTLRGGNDPERLGKAGYCGYFHKPATTGQLQEVIRVASTAPADEGRARLLLGQAALAESRASDQAAIQWPAETRILLVEDNKINQEVAILLLDDLGLKVDVAENGLLALATLCRAENAYSLILMDCQMPEMDGFQATRCIREGQAGPGYTTVPILALTANAIKGDRERCLDVGMNDYLTKPIDDVRLRQLLLKYINGKEIVPVAADSAAEAPDIDNDCDWDRVAALKMVRGRQDRLQDLLKTFSESMPERMDKLEQALSERDAVELQKAAHSIKGSAGQLHALRLQQQALALEMAAHATDWKRIEALIPPFRSAEMDFLREIQQYAGQ</sequence>
<feature type="modified residue" description="Phosphohistidine" evidence="15">
    <location>
        <position position="1223"/>
    </location>
</feature>
<dbReference type="RefSeq" id="WP_101894254.1">
    <property type="nucleotide sequence ID" value="NZ_CP022684.1"/>
</dbReference>
<feature type="domain" description="CHASE" evidence="22">
    <location>
        <begin position="123"/>
        <end position="264"/>
    </location>
</feature>
<comment type="catalytic activity">
    <reaction evidence="1">
        <text>ATP + protein L-histidine = ADP + protein N-phospho-L-histidine.</text>
        <dbReference type="EC" id="2.7.13.3"/>
    </reaction>
</comment>
<feature type="transmembrane region" description="Helical" evidence="17">
    <location>
        <begin position="25"/>
        <end position="46"/>
    </location>
</feature>
<dbReference type="Gene3D" id="3.30.450.20">
    <property type="entry name" value="PAS domain"/>
    <property type="match status" value="1"/>
</dbReference>
<dbReference type="Gene3D" id="3.30.450.350">
    <property type="entry name" value="CHASE domain"/>
    <property type="match status" value="1"/>
</dbReference>
<evidence type="ECO:0000256" key="1">
    <source>
        <dbReference type="ARBA" id="ARBA00000085"/>
    </source>
</evidence>
<evidence type="ECO:0000256" key="8">
    <source>
        <dbReference type="ARBA" id="ARBA00022777"/>
    </source>
</evidence>
<keyword evidence="10 17" id="KW-1133">Transmembrane helix</keyword>
<dbReference type="PANTHER" id="PTHR45339:SF3">
    <property type="entry name" value="HISTIDINE KINASE"/>
    <property type="match status" value="1"/>
</dbReference>
<evidence type="ECO:0000256" key="14">
    <source>
        <dbReference type="ARBA" id="ARBA00068150"/>
    </source>
</evidence>
<dbReference type="CDD" id="cd00082">
    <property type="entry name" value="HisKA"/>
    <property type="match status" value="1"/>
</dbReference>
<dbReference type="FunFam" id="3.30.565.10:FF:000010">
    <property type="entry name" value="Sensor histidine kinase RcsC"/>
    <property type="match status" value="1"/>
</dbReference>
<feature type="domain" description="Response regulatory" evidence="19">
    <location>
        <begin position="866"/>
        <end position="990"/>
    </location>
</feature>
<dbReference type="EC" id="2.7.13.3" evidence="3"/>
<dbReference type="InterPro" id="IPR003594">
    <property type="entry name" value="HATPase_dom"/>
</dbReference>
<evidence type="ECO:0000256" key="7">
    <source>
        <dbReference type="ARBA" id="ARBA00022741"/>
    </source>
</evidence>
<dbReference type="PRINTS" id="PR00344">
    <property type="entry name" value="BCTRLSENSOR"/>
</dbReference>
<evidence type="ECO:0000256" key="10">
    <source>
        <dbReference type="ARBA" id="ARBA00022989"/>
    </source>
</evidence>
<dbReference type="InterPro" id="IPR005467">
    <property type="entry name" value="His_kinase_dom"/>
</dbReference>
<comment type="subcellular location">
    <subcellularLocation>
        <location evidence="2">Membrane</location>
    </subcellularLocation>
</comment>
<keyword evidence="8" id="KW-0418">Kinase</keyword>
<evidence type="ECO:0000256" key="9">
    <source>
        <dbReference type="ARBA" id="ARBA00022840"/>
    </source>
</evidence>
<dbReference type="InterPro" id="IPR035965">
    <property type="entry name" value="PAS-like_dom_sf"/>
</dbReference>
<keyword evidence="9" id="KW-0067">ATP-binding</keyword>
<feature type="domain" description="HPt" evidence="23">
    <location>
        <begin position="1184"/>
        <end position="1280"/>
    </location>
</feature>
<evidence type="ECO:0000256" key="12">
    <source>
        <dbReference type="ARBA" id="ARBA00023136"/>
    </source>
</evidence>
<dbReference type="InterPro" id="IPR036097">
    <property type="entry name" value="HisK_dim/P_sf"/>
</dbReference>
<proteinExistence type="predicted"/>
<protein>
    <recommendedName>
        <fullName evidence="14">Sensory/regulatory protein RpfC</fullName>
        <ecNumber evidence="3">2.7.13.3</ecNumber>
    </recommendedName>
</protein>
<dbReference type="PROSITE" id="PS50110">
    <property type="entry name" value="RESPONSE_REGULATORY"/>
    <property type="match status" value="2"/>
</dbReference>
<keyword evidence="11" id="KW-0902">Two-component regulatory system</keyword>
<dbReference type="InterPro" id="IPR004358">
    <property type="entry name" value="Sig_transdc_His_kin-like_C"/>
</dbReference>
<dbReference type="InterPro" id="IPR036890">
    <property type="entry name" value="HATPase_C_sf"/>
</dbReference>
<dbReference type="EMBL" id="CP022684">
    <property type="protein sequence ID" value="AUM12872.1"/>
    <property type="molecule type" value="Genomic_DNA"/>
</dbReference>
<dbReference type="InterPro" id="IPR029016">
    <property type="entry name" value="GAF-like_dom_sf"/>
</dbReference>
<dbReference type="Gene3D" id="3.40.50.2300">
    <property type="match status" value="2"/>
</dbReference>
<dbReference type="SMART" id="SM00091">
    <property type="entry name" value="PAS"/>
    <property type="match status" value="1"/>
</dbReference>
<dbReference type="SMART" id="SM00448">
    <property type="entry name" value="REC"/>
    <property type="match status" value="2"/>
</dbReference>
<feature type="transmembrane region" description="Helical" evidence="17">
    <location>
        <begin position="280"/>
        <end position="300"/>
    </location>
</feature>
<dbReference type="PANTHER" id="PTHR45339">
    <property type="entry name" value="HYBRID SIGNAL TRANSDUCTION HISTIDINE KINASE J"/>
    <property type="match status" value="1"/>
</dbReference>
<dbReference type="PROSITE" id="PS50113">
    <property type="entry name" value="PAC"/>
    <property type="match status" value="1"/>
</dbReference>
<dbReference type="CDD" id="cd00088">
    <property type="entry name" value="HPT"/>
    <property type="match status" value="1"/>
</dbReference>
<keyword evidence="5" id="KW-0808">Transferase</keyword>
<keyword evidence="12 17" id="KW-0472">Membrane</keyword>
<dbReference type="SMART" id="SM00065">
    <property type="entry name" value="GAF"/>
    <property type="match status" value="1"/>
</dbReference>
<feature type="modified residue" description="4-aspartylphosphate" evidence="16">
    <location>
        <position position="1077"/>
    </location>
</feature>
<dbReference type="Gene3D" id="3.30.450.40">
    <property type="match status" value="1"/>
</dbReference>
<evidence type="ECO:0000256" key="2">
    <source>
        <dbReference type="ARBA" id="ARBA00004370"/>
    </source>
</evidence>
<dbReference type="Pfam" id="PF00072">
    <property type="entry name" value="Response_reg"/>
    <property type="match status" value="1"/>
</dbReference>
<dbReference type="PROSITE" id="PS50839">
    <property type="entry name" value="CHASE"/>
    <property type="match status" value="1"/>
</dbReference>
<evidence type="ECO:0000256" key="15">
    <source>
        <dbReference type="PROSITE-ProRule" id="PRU00110"/>
    </source>
</evidence>
<evidence type="ECO:0000259" key="20">
    <source>
        <dbReference type="PROSITE" id="PS50112"/>
    </source>
</evidence>
<feature type="domain" description="PAS" evidence="20">
    <location>
        <begin position="309"/>
        <end position="380"/>
    </location>
</feature>
<dbReference type="InterPro" id="IPR036641">
    <property type="entry name" value="HPT_dom_sf"/>
</dbReference>